<dbReference type="InterPro" id="IPR007235">
    <property type="entry name" value="Glyco_trans_28_C"/>
</dbReference>
<dbReference type="GO" id="GO:1901137">
    <property type="term" value="P:carbohydrate derivative biosynthetic process"/>
    <property type="evidence" value="ECO:0007669"/>
    <property type="project" value="UniProtKB-ARBA"/>
</dbReference>
<evidence type="ECO:0000313" key="6">
    <source>
        <dbReference type="Proteomes" id="UP000178347"/>
    </source>
</evidence>
<dbReference type="AlphaFoldDB" id="A0A1F6MRV5"/>
<protein>
    <recommendedName>
        <fullName evidence="7">UDP-N-acetylglucosamine--N-acetylmuramyl-(Pentapeptide) pyrophosphoryl-undecaprenol N-acetylglucosamine transferase</fullName>
    </recommendedName>
</protein>
<keyword evidence="1" id="KW-0328">Glycosyltransferase</keyword>
<gene>
    <name evidence="5" type="ORF">A3G00_04515</name>
</gene>
<dbReference type="PANTHER" id="PTHR21015:SF27">
    <property type="entry name" value="UDP-N-ACETYLGLUCOSAMINE--N-ACETYLMURAMYL-(PENTAPEPTIDE) PYROPHOSPHORYL-UNDECAPRENOL N-ACETYLGLUCOSAMINE TRANSFERASE"/>
    <property type="match status" value="1"/>
</dbReference>
<dbReference type="Pfam" id="PF03033">
    <property type="entry name" value="Glyco_transf_28"/>
    <property type="match status" value="1"/>
</dbReference>
<feature type="non-terminal residue" evidence="5">
    <location>
        <position position="270"/>
    </location>
</feature>
<reference evidence="5 6" key="1">
    <citation type="journal article" date="2016" name="Nat. Commun.">
        <title>Thousands of microbial genomes shed light on interconnected biogeochemical processes in an aquifer system.</title>
        <authorList>
            <person name="Anantharaman K."/>
            <person name="Brown C.T."/>
            <person name="Hug L.A."/>
            <person name="Sharon I."/>
            <person name="Castelle C.J."/>
            <person name="Probst A.J."/>
            <person name="Thomas B.C."/>
            <person name="Singh A."/>
            <person name="Wilkins M.J."/>
            <person name="Karaoz U."/>
            <person name="Brodie E.L."/>
            <person name="Williams K.H."/>
            <person name="Hubbard S.S."/>
            <person name="Banfield J.F."/>
        </authorList>
    </citation>
    <scope>NUCLEOTIDE SEQUENCE [LARGE SCALE GENOMIC DNA]</scope>
</reference>
<dbReference type="Gene3D" id="3.40.50.2000">
    <property type="entry name" value="Glycogen Phosphorylase B"/>
    <property type="match status" value="2"/>
</dbReference>
<dbReference type="GO" id="GO:0016758">
    <property type="term" value="F:hexosyltransferase activity"/>
    <property type="evidence" value="ECO:0007669"/>
    <property type="project" value="InterPro"/>
</dbReference>
<dbReference type="CDD" id="cd03785">
    <property type="entry name" value="GT28_MurG"/>
    <property type="match status" value="1"/>
</dbReference>
<organism evidence="5 6">
    <name type="scientific">Candidatus Magasanikbacteria bacterium RIFCSPLOWO2_12_FULL_43_12</name>
    <dbReference type="NCBI Taxonomy" id="1798692"/>
    <lineage>
        <taxon>Bacteria</taxon>
        <taxon>Candidatus Magasanikiibacteriota</taxon>
    </lineage>
</organism>
<evidence type="ECO:0000256" key="2">
    <source>
        <dbReference type="ARBA" id="ARBA00022679"/>
    </source>
</evidence>
<comment type="caution">
    <text evidence="5">The sequence shown here is derived from an EMBL/GenBank/DDBJ whole genome shotgun (WGS) entry which is preliminary data.</text>
</comment>
<name>A0A1F6MRV5_9BACT</name>
<dbReference type="EMBL" id="MFQN01000017">
    <property type="protein sequence ID" value="OGH74405.1"/>
    <property type="molecule type" value="Genomic_DNA"/>
</dbReference>
<dbReference type="GO" id="GO:0005975">
    <property type="term" value="P:carbohydrate metabolic process"/>
    <property type="evidence" value="ECO:0007669"/>
    <property type="project" value="InterPro"/>
</dbReference>
<dbReference type="SUPFAM" id="SSF53756">
    <property type="entry name" value="UDP-Glycosyltransferase/glycogen phosphorylase"/>
    <property type="match status" value="1"/>
</dbReference>
<proteinExistence type="predicted"/>
<feature type="domain" description="Glycosyl transferase family 28 C-terminal" evidence="4">
    <location>
        <begin position="188"/>
        <end position="270"/>
    </location>
</feature>
<evidence type="ECO:0000259" key="3">
    <source>
        <dbReference type="Pfam" id="PF03033"/>
    </source>
</evidence>
<evidence type="ECO:0000256" key="1">
    <source>
        <dbReference type="ARBA" id="ARBA00022676"/>
    </source>
</evidence>
<evidence type="ECO:0000259" key="4">
    <source>
        <dbReference type="Pfam" id="PF04101"/>
    </source>
</evidence>
<dbReference type="Pfam" id="PF04101">
    <property type="entry name" value="Glyco_tran_28_C"/>
    <property type="match status" value="1"/>
</dbReference>
<sequence length="270" mass="30116">MKIILSGGGTLGPVTPLLAIQDTIKRNFPDAEFVWIGTKLGPEKELVENREIKFVTIASGKLRRYISIWNIADIFRIFIGLFQSIKIIWRENPNFCVSAGGFISVPAHWAAWLLGVPSWIHQQDVVVGLSNKIMSPFAAVITTALAGNVKKFNKRKTFWLGNPVRQEILVGNRERALQRFNLKPNLPVVFATGGGTGSMRVNQLIIQAVPELKDVCQIIHLSGKERPQDLVDRAVRHFSEFYQTHQFFSEAMADAYAVADLVISRGGFGT</sequence>
<dbReference type="PANTHER" id="PTHR21015">
    <property type="entry name" value="UDP-N-ACETYLGLUCOSAMINE--N-ACETYLMURAMYL-(PENTAPEPTIDE) PYROPHOSPHORYL-UNDECAPRENOL N-ACETYLGLUCOSAMINE TRANSFERASE 1"/>
    <property type="match status" value="1"/>
</dbReference>
<keyword evidence="2" id="KW-0808">Transferase</keyword>
<evidence type="ECO:0000313" key="5">
    <source>
        <dbReference type="EMBL" id="OGH74405.1"/>
    </source>
</evidence>
<feature type="domain" description="Glycosyltransferase family 28 N-terminal" evidence="3">
    <location>
        <begin position="3"/>
        <end position="140"/>
    </location>
</feature>
<evidence type="ECO:0008006" key="7">
    <source>
        <dbReference type="Google" id="ProtNLM"/>
    </source>
</evidence>
<accession>A0A1F6MRV5</accession>
<dbReference type="Proteomes" id="UP000178347">
    <property type="component" value="Unassembled WGS sequence"/>
</dbReference>
<dbReference type="InterPro" id="IPR004276">
    <property type="entry name" value="GlycoTrans_28_N"/>
</dbReference>
<dbReference type="STRING" id="1798692.A3G00_04515"/>